<evidence type="ECO:0000256" key="5">
    <source>
        <dbReference type="SAM" id="Coils"/>
    </source>
</evidence>
<dbReference type="InterPro" id="IPR017441">
    <property type="entry name" value="Protein_kinase_ATP_BS"/>
</dbReference>
<evidence type="ECO:0000313" key="8">
    <source>
        <dbReference type="EMBL" id="KAK8882311.1"/>
    </source>
</evidence>
<feature type="domain" description="Protein kinase" evidence="7">
    <location>
        <begin position="466"/>
        <end position="732"/>
    </location>
</feature>
<gene>
    <name evidence="8" type="ORF">M9Y10_044953</name>
</gene>
<dbReference type="PROSITE" id="PS50011">
    <property type="entry name" value="PROTEIN_KINASE_DOM"/>
    <property type="match status" value="1"/>
</dbReference>
<reference evidence="8 9" key="1">
    <citation type="submission" date="2024-04" db="EMBL/GenBank/DDBJ databases">
        <title>Tritrichomonas musculus Genome.</title>
        <authorList>
            <person name="Alves-Ferreira E."/>
            <person name="Grigg M."/>
            <person name="Lorenzi H."/>
            <person name="Galac M."/>
        </authorList>
    </citation>
    <scope>NUCLEOTIDE SEQUENCE [LARGE SCALE GENOMIC DNA]</scope>
    <source>
        <strain evidence="8 9">EAF2021</strain>
    </source>
</reference>
<evidence type="ECO:0000256" key="1">
    <source>
        <dbReference type="ARBA" id="ARBA00022741"/>
    </source>
</evidence>
<dbReference type="PROSITE" id="PS00107">
    <property type="entry name" value="PROTEIN_KINASE_ATP"/>
    <property type="match status" value="1"/>
</dbReference>
<dbReference type="SMART" id="SM00220">
    <property type="entry name" value="S_TKc"/>
    <property type="match status" value="1"/>
</dbReference>
<accession>A0ABR2JTV4</accession>
<dbReference type="InterPro" id="IPR050167">
    <property type="entry name" value="Ser_Thr_protein_kinase"/>
</dbReference>
<feature type="binding site" evidence="4">
    <location>
        <position position="500"/>
    </location>
    <ligand>
        <name>ATP</name>
        <dbReference type="ChEBI" id="CHEBI:30616"/>
    </ligand>
</feature>
<dbReference type="InterPro" id="IPR009091">
    <property type="entry name" value="RCC1/BLIP-II"/>
</dbReference>
<feature type="compositionally biased region" description="Basic and acidic residues" evidence="6">
    <location>
        <begin position="433"/>
        <end position="448"/>
    </location>
</feature>
<dbReference type="InterPro" id="IPR011009">
    <property type="entry name" value="Kinase-like_dom_sf"/>
</dbReference>
<keyword evidence="2 4" id="KW-0067">ATP-binding</keyword>
<feature type="repeat" description="RCC1" evidence="3">
    <location>
        <begin position="251"/>
        <end position="302"/>
    </location>
</feature>
<dbReference type="EMBL" id="JAPFFF010000009">
    <property type="protein sequence ID" value="KAK8882311.1"/>
    <property type="molecule type" value="Genomic_DNA"/>
</dbReference>
<dbReference type="Gene3D" id="2.130.10.30">
    <property type="entry name" value="Regulator of chromosome condensation 1/beta-lactamase-inhibitor protein II"/>
    <property type="match status" value="2"/>
</dbReference>
<dbReference type="Pfam" id="PF00069">
    <property type="entry name" value="Pkinase"/>
    <property type="match status" value="1"/>
</dbReference>
<feature type="region of interest" description="Disordered" evidence="6">
    <location>
        <begin position="432"/>
        <end position="454"/>
    </location>
</feature>
<proteinExistence type="predicted"/>
<dbReference type="PROSITE" id="PS50012">
    <property type="entry name" value="RCC1_3"/>
    <property type="match status" value="1"/>
</dbReference>
<keyword evidence="9" id="KW-1185">Reference proteome</keyword>
<name>A0ABR2JTV4_9EUKA</name>
<dbReference type="InterPro" id="IPR008271">
    <property type="entry name" value="Ser/Thr_kinase_AS"/>
</dbReference>
<dbReference type="PANTHER" id="PTHR23257">
    <property type="entry name" value="SERINE-THREONINE PROTEIN KINASE"/>
    <property type="match status" value="1"/>
</dbReference>
<evidence type="ECO:0000256" key="6">
    <source>
        <dbReference type="SAM" id="MobiDB-lite"/>
    </source>
</evidence>
<sequence length="733" mass="81975">MLKVCGSNDYLQLVENSNNKSNHGSSIIFPPIDLRIDLSNILSFSVYHEHSIWITRDGLAHTIGDNSSGQICRSINKENLKKVKIFSINSKGKQPYKLISAVCGASYTLYLALPSGGKCNQLLYNSKRQEDDQPLLLNIENRNPIGLFGGRATCAAIDSEGKILFISKKILNSPKAVINPISLPNNEKSIYVACCIGFVIALSSNGKVYSSSLSKDGELTTKFMEVPELSGIKIIDISGSYEHCLAVSINGKVFGRGSNAYGQLGIGDDQRKDEFSLIQAFKKQKIVSSYAGYTHSLFLTSNGKIFACGSNSNGETIMNKGPSDPIFSPKETIIANATYCIAGDELSAVFVNCEPPPNCPNRKITENLINQMKLLTEAADPAQLEITKLKQLLQQKEKEISQLKKEKETLKKDKDSQKKTIDDLQSKLAKATYDVKKSTPTPKEKPDESNQTNDIKFLTYDELKQYQEIGSLGRGATSQVFKVSNQFYALKVIYSDLIRKPVDATTKYDDEVELDYDKLIQFFKEYEVLNSLHHPNIIKAFGFYNGDKMHDPSILLEYCPHNLSNWLDKLDSAQSITIIIEIVDAMSHVHSRGIFHRDLKPANILLDSEMHVKISDFGLCALSEPGESSISRTQGVGTFRFMAPEILNNMKNYDHKVDIYSFGLVFYVILTKGKYPNYNGIDISKGEIPPIDPCISSFSRKLIQKCWSFDPRKRPSFSEIYESLKVNRSQIFK</sequence>
<evidence type="ECO:0000256" key="2">
    <source>
        <dbReference type="ARBA" id="ARBA00022840"/>
    </source>
</evidence>
<dbReference type="PROSITE" id="PS00108">
    <property type="entry name" value="PROTEIN_KINASE_ST"/>
    <property type="match status" value="1"/>
</dbReference>
<organism evidence="8 9">
    <name type="scientific">Tritrichomonas musculus</name>
    <dbReference type="NCBI Taxonomy" id="1915356"/>
    <lineage>
        <taxon>Eukaryota</taxon>
        <taxon>Metamonada</taxon>
        <taxon>Parabasalia</taxon>
        <taxon>Tritrichomonadida</taxon>
        <taxon>Tritrichomonadidae</taxon>
        <taxon>Tritrichomonas</taxon>
    </lineage>
</organism>
<protein>
    <recommendedName>
        <fullName evidence="7">Protein kinase domain-containing protein</fullName>
    </recommendedName>
</protein>
<dbReference type="Pfam" id="PF13540">
    <property type="entry name" value="RCC1_2"/>
    <property type="match status" value="2"/>
</dbReference>
<dbReference type="SUPFAM" id="SSF50985">
    <property type="entry name" value="RCC1/BLIP-II"/>
    <property type="match status" value="2"/>
</dbReference>
<dbReference type="Proteomes" id="UP001470230">
    <property type="component" value="Unassembled WGS sequence"/>
</dbReference>
<dbReference type="Gene3D" id="1.10.510.10">
    <property type="entry name" value="Transferase(Phosphotransferase) domain 1"/>
    <property type="match status" value="1"/>
</dbReference>
<dbReference type="SUPFAM" id="SSF56112">
    <property type="entry name" value="Protein kinase-like (PK-like)"/>
    <property type="match status" value="1"/>
</dbReference>
<evidence type="ECO:0000256" key="3">
    <source>
        <dbReference type="PROSITE-ProRule" id="PRU00235"/>
    </source>
</evidence>
<keyword evidence="5" id="KW-0175">Coiled coil</keyword>
<evidence type="ECO:0000313" key="9">
    <source>
        <dbReference type="Proteomes" id="UP001470230"/>
    </source>
</evidence>
<feature type="coiled-coil region" evidence="5">
    <location>
        <begin position="379"/>
        <end position="427"/>
    </location>
</feature>
<dbReference type="InterPro" id="IPR000408">
    <property type="entry name" value="Reg_chr_condens"/>
</dbReference>
<evidence type="ECO:0000259" key="7">
    <source>
        <dbReference type="PROSITE" id="PS50011"/>
    </source>
</evidence>
<dbReference type="InterPro" id="IPR000719">
    <property type="entry name" value="Prot_kinase_dom"/>
</dbReference>
<keyword evidence="1 4" id="KW-0547">Nucleotide-binding</keyword>
<comment type="caution">
    <text evidence="8">The sequence shown here is derived from an EMBL/GenBank/DDBJ whole genome shotgun (WGS) entry which is preliminary data.</text>
</comment>
<evidence type="ECO:0000256" key="4">
    <source>
        <dbReference type="PROSITE-ProRule" id="PRU10141"/>
    </source>
</evidence>